<organism evidence="3 4">
    <name type="scientific">Pristionchus pacificus</name>
    <name type="common">Parasitic nematode worm</name>
    <dbReference type="NCBI Taxonomy" id="54126"/>
    <lineage>
        <taxon>Eukaryota</taxon>
        <taxon>Metazoa</taxon>
        <taxon>Ecdysozoa</taxon>
        <taxon>Nematoda</taxon>
        <taxon>Chromadorea</taxon>
        <taxon>Rhabditida</taxon>
        <taxon>Rhabditina</taxon>
        <taxon>Diplogasteromorpha</taxon>
        <taxon>Diplogasteroidea</taxon>
        <taxon>Neodiplogasteridae</taxon>
        <taxon>Pristionchus</taxon>
    </lineage>
</organism>
<feature type="compositionally biased region" description="Acidic residues" evidence="1">
    <location>
        <begin position="202"/>
        <end position="217"/>
    </location>
</feature>
<proteinExistence type="predicted"/>
<name>A0A8R1Z1E4_PRIPA</name>
<evidence type="ECO:0000256" key="1">
    <source>
        <dbReference type="SAM" id="MobiDB-lite"/>
    </source>
</evidence>
<dbReference type="EnsemblMetazoa" id="PPA43105.1">
    <property type="protein sequence ID" value="PPA43105.1"/>
    <property type="gene ID" value="WBGene00281474"/>
</dbReference>
<evidence type="ECO:0000256" key="2">
    <source>
        <dbReference type="SAM" id="SignalP"/>
    </source>
</evidence>
<feature type="chain" id="PRO_5045193537" evidence="2">
    <location>
        <begin position="16"/>
        <end position="247"/>
    </location>
</feature>
<feature type="compositionally biased region" description="Basic and acidic residues" evidence="1">
    <location>
        <begin position="218"/>
        <end position="227"/>
    </location>
</feature>
<dbReference type="Proteomes" id="UP000005239">
    <property type="component" value="Unassembled WGS sequence"/>
</dbReference>
<feature type="signal peptide" evidence="2">
    <location>
        <begin position="1"/>
        <end position="15"/>
    </location>
</feature>
<reference evidence="4" key="1">
    <citation type="journal article" date="2008" name="Nat. Genet.">
        <title>The Pristionchus pacificus genome provides a unique perspective on nematode lifestyle and parasitism.</title>
        <authorList>
            <person name="Dieterich C."/>
            <person name="Clifton S.W."/>
            <person name="Schuster L.N."/>
            <person name="Chinwalla A."/>
            <person name="Delehaunty K."/>
            <person name="Dinkelacker I."/>
            <person name="Fulton L."/>
            <person name="Fulton R."/>
            <person name="Godfrey J."/>
            <person name="Minx P."/>
            <person name="Mitreva M."/>
            <person name="Roeseler W."/>
            <person name="Tian H."/>
            <person name="Witte H."/>
            <person name="Yang S.P."/>
            <person name="Wilson R.K."/>
            <person name="Sommer R.J."/>
        </authorList>
    </citation>
    <scope>NUCLEOTIDE SEQUENCE [LARGE SCALE GENOMIC DNA]</scope>
    <source>
        <strain evidence="4">PS312</strain>
    </source>
</reference>
<gene>
    <name evidence="3" type="primary">WBGene00281474</name>
</gene>
<reference evidence="3" key="2">
    <citation type="submission" date="2022-06" db="UniProtKB">
        <authorList>
            <consortium name="EnsemblMetazoa"/>
        </authorList>
    </citation>
    <scope>IDENTIFICATION</scope>
    <source>
        <strain evidence="3">PS312</strain>
    </source>
</reference>
<keyword evidence="4" id="KW-1185">Reference proteome</keyword>
<feature type="region of interest" description="Disordered" evidence="1">
    <location>
        <begin position="197"/>
        <end position="227"/>
    </location>
</feature>
<accession>A0A8R1Z1E4</accession>
<evidence type="ECO:0000313" key="3">
    <source>
        <dbReference type="EnsemblMetazoa" id="PPA43105.1"/>
    </source>
</evidence>
<protein>
    <submittedName>
        <fullName evidence="3">Uncharacterized protein</fullName>
    </submittedName>
</protein>
<dbReference type="AlphaFoldDB" id="A0A8R1Z1E4"/>
<keyword evidence="2" id="KW-0732">Signal</keyword>
<sequence length="247" mass="28579">MNFSWYFGRVGSLLAVLDLFQRFGRFSGGVGQVPKGFHQLLIVWKEEGRGTGISQASFRSLPLSVPMSFRHMILFSARRVERSSSLLLSSSFSLPMTGGERIKFSQMGLFSLLSFSFENVFAIEICFVDFLTFSSFLILFKRGFISINEFDARIHIDQREADHLMSPEGHRQLSLDWQPPSRDSEVMTSKEQVALEGLRENEELEKNDELEDDEWEKSDDWEKNEEKCPIRYEENPLSLREHDGLFL</sequence>
<evidence type="ECO:0000313" key="4">
    <source>
        <dbReference type="Proteomes" id="UP000005239"/>
    </source>
</evidence>